<dbReference type="InterPro" id="IPR012337">
    <property type="entry name" value="RNaseH-like_sf"/>
</dbReference>
<evidence type="ECO:0000313" key="10">
    <source>
        <dbReference type="EMBL" id="ROT64664.1"/>
    </source>
</evidence>
<feature type="region of interest" description="Disordered" evidence="8">
    <location>
        <begin position="56"/>
        <end position="104"/>
    </location>
</feature>
<dbReference type="AlphaFoldDB" id="A0A423SKK4"/>
<comment type="caution">
    <text evidence="10">The sequence shown here is derived from an EMBL/GenBank/DDBJ whole genome shotgun (WGS) entry which is preliminary data.</text>
</comment>
<evidence type="ECO:0000256" key="7">
    <source>
        <dbReference type="ARBA" id="ARBA00022918"/>
    </source>
</evidence>
<dbReference type="Pfam" id="PF00665">
    <property type="entry name" value="rve"/>
    <property type="match status" value="1"/>
</dbReference>
<dbReference type="InterPro" id="IPR041588">
    <property type="entry name" value="Integrase_H2C2"/>
</dbReference>
<keyword evidence="5" id="KW-0255">Endonuclease</keyword>
<dbReference type="CDD" id="cd09274">
    <property type="entry name" value="RNase_HI_RT_Ty3"/>
    <property type="match status" value="1"/>
</dbReference>
<dbReference type="InterPro" id="IPR050951">
    <property type="entry name" value="Retrovirus_Pol_polyprotein"/>
</dbReference>
<gene>
    <name evidence="10" type="ORF">C7M84_017382</name>
</gene>
<dbReference type="GO" id="GO:0003964">
    <property type="term" value="F:RNA-directed DNA polymerase activity"/>
    <property type="evidence" value="ECO:0007669"/>
    <property type="project" value="UniProtKB-KW"/>
</dbReference>
<evidence type="ECO:0000313" key="11">
    <source>
        <dbReference type="Proteomes" id="UP000283509"/>
    </source>
</evidence>
<dbReference type="SUPFAM" id="SSF56672">
    <property type="entry name" value="DNA/RNA polymerases"/>
    <property type="match status" value="1"/>
</dbReference>
<feature type="domain" description="Integrase catalytic" evidence="9">
    <location>
        <begin position="221"/>
        <end position="411"/>
    </location>
</feature>
<reference evidence="10 11" key="1">
    <citation type="submission" date="2018-04" db="EMBL/GenBank/DDBJ databases">
        <authorList>
            <person name="Zhang X."/>
            <person name="Yuan J."/>
            <person name="Li F."/>
            <person name="Xiang J."/>
        </authorList>
    </citation>
    <scope>NUCLEOTIDE SEQUENCE [LARGE SCALE GENOMIC DNA]</scope>
    <source>
        <tissue evidence="10">Muscle</tissue>
    </source>
</reference>
<dbReference type="InterPro" id="IPR041373">
    <property type="entry name" value="RT_RNaseH"/>
</dbReference>
<dbReference type="OrthoDB" id="6373272at2759"/>
<evidence type="ECO:0000256" key="4">
    <source>
        <dbReference type="ARBA" id="ARBA00022722"/>
    </source>
</evidence>
<dbReference type="InterPro" id="IPR036397">
    <property type="entry name" value="RNaseH_sf"/>
</dbReference>
<feature type="region of interest" description="Disordered" evidence="8">
    <location>
        <begin position="121"/>
        <end position="154"/>
    </location>
</feature>
<dbReference type="GO" id="GO:0015074">
    <property type="term" value="P:DNA integration"/>
    <property type="evidence" value="ECO:0007669"/>
    <property type="project" value="InterPro"/>
</dbReference>
<dbReference type="PANTHER" id="PTHR37984:SF5">
    <property type="entry name" value="PROTEIN NYNRIN-LIKE"/>
    <property type="match status" value="1"/>
</dbReference>
<dbReference type="GO" id="GO:0042575">
    <property type="term" value="C:DNA polymerase complex"/>
    <property type="evidence" value="ECO:0007669"/>
    <property type="project" value="UniProtKB-ARBA"/>
</dbReference>
<reference evidence="10 11" key="2">
    <citation type="submission" date="2019-01" db="EMBL/GenBank/DDBJ databases">
        <title>The decoding of complex shrimp genome reveals the adaptation for benthos swimmer, frequently molting mechanism and breeding impact on genome.</title>
        <authorList>
            <person name="Sun Y."/>
            <person name="Gao Y."/>
            <person name="Yu Y."/>
        </authorList>
    </citation>
    <scope>NUCLEOTIDE SEQUENCE [LARGE SCALE GENOMIC DNA]</scope>
    <source>
        <tissue evidence="10">Muscle</tissue>
    </source>
</reference>
<dbReference type="GO" id="GO:0016787">
    <property type="term" value="F:hydrolase activity"/>
    <property type="evidence" value="ECO:0007669"/>
    <property type="project" value="UniProtKB-KW"/>
</dbReference>
<sequence>MASTRKARALSGNGCSPDLNWLGAEGGNTCSAKQSIRKQRRFLTLWILRLVKKSRGGADHSPLIPTPQQATVSSQSSAQQFGQVNEGSDRSPRKALSSPLPQGGHKAWDCYFRPNINKSKVASTSATSGPTRKEAAAVTSQGAPSIAEHPQDDASEVVQVDPVGVIDDHGWIKCRSAVLDLAHSSIMGGHLATGKTKDRVMEKFFWPGITKDIERYCKSCDVCQRTVDKAVDIVGPIEPRSSDGSRYILTVVDFATRYPEAVALQNIDTASVAEALVNIFSRVGIPREVLSDRGTQFTSAMMQEVYREVPQASTKFSPFELVYGHAVRGPMTLLRELFDGEVKEPETRSSYEYVISLRERLEDTCPAVVVVNDEDNAEGRATTIPSYNQRETWKDVSLDSDLPADQRDDAKSILQAFGDVLTDVPAPTTKKEVRSFMGLSGYYRRFVPDYATIAAPLNDLVKKNAPNRVKTDASDVGLGAVLLQEDADVKMPVAYASRKLSDAEKKYSVVERECLAVVWATKKFYRYLYGQQFYLETDHRPITYLDSAKTLNGRLMRWAIALQEFRMIFSYIKGTEVTSEKWRIPRPLSRYHLHAGVTSHGSRPKDSPCNHLSAATAWGDSRE</sequence>
<dbReference type="EC" id="2.7.7.49" evidence="1"/>
<dbReference type="InterPro" id="IPR001584">
    <property type="entry name" value="Integrase_cat-core"/>
</dbReference>
<keyword evidence="7" id="KW-0695">RNA-directed DNA polymerase</keyword>
<evidence type="ECO:0000256" key="3">
    <source>
        <dbReference type="ARBA" id="ARBA00022695"/>
    </source>
</evidence>
<evidence type="ECO:0000256" key="1">
    <source>
        <dbReference type="ARBA" id="ARBA00012493"/>
    </source>
</evidence>
<dbReference type="Pfam" id="PF17917">
    <property type="entry name" value="RT_RNaseH"/>
    <property type="match status" value="1"/>
</dbReference>
<dbReference type="Gene3D" id="1.10.340.70">
    <property type="match status" value="1"/>
</dbReference>
<evidence type="ECO:0000256" key="6">
    <source>
        <dbReference type="ARBA" id="ARBA00022801"/>
    </source>
</evidence>
<name>A0A423SKK4_PENVA</name>
<dbReference type="GO" id="GO:0004519">
    <property type="term" value="F:endonuclease activity"/>
    <property type="evidence" value="ECO:0007669"/>
    <property type="project" value="UniProtKB-KW"/>
</dbReference>
<dbReference type="GO" id="GO:0003676">
    <property type="term" value="F:nucleic acid binding"/>
    <property type="evidence" value="ECO:0007669"/>
    <property type="project" value="InterPro"/>
</dbReference>
<dbReference type="EMBL" id="QCYY01003212">
    <property type="protein sequence ID" value="ROT64664.1"/>
    <property type="molecule type" value="Genomic_DNA"/>
</dbReference>
<organism evidence="10 11">
    <name type="scientific">Penaeus vannamei</name>
    <name type="common">Whiteleg shrimp</name>
    <name type="synonym">Litopenaeus vannamei</name>
    <dbReference type="NCBI Taxonomy" id="6689"/>
    <lineage>
        <taxon>Eukaryota</taxon>
        <taxon>Metazoa</taxon>
        <taxon>Ecdysozoa</taxon>
        <taxon>Arthropoda</taxon>
        <taxon>Crustacea</taxon>
        <taxon>Multicrustacea</taxon>
        <taxon>Malacostraca</taxon>
        <taxon>Eumalacostraca</taxon>
        <taxon>Eucarida</taxon>
        <taxon>Decapoda</taxon>
        <taxon>Dendrobranchiata</taxon>
        <taxon>Penaeoidea</taxon>
        <taxon>Penaeidae</taxon>
        <taxon>Penaeus</taxon>
    </lineage>
</organism>
<dbReference type="Proteomes" id="UP000283509">
    <property type="component" value="Unassembled WGS sequence"/>
</dbReference>
<dbReference type="Gene3D" id="3.30.70.270">
    <property type="match status" value="1"/>
</dbReference>
<keyword evidence="6" id="KW-0378">Hydrolase</keyword>
<dbReference type="STRING" id="6689.A0A423SKK4"/>
<dbReference type="InterPro" id="IPR043502">
    <property type="entry name" value="DNA/RNA_pol_sf"/>
</dbReference>
<keyword evidence="11" id="KW-1185">Reference proteome</keyword>
<protein>
    <recommendedName>
        <fullName evidence="1">RNA-directed DNA polymerase</fullName>
        <ecNumber evidence="1">2.7.7.49</ecNumber>
    </recommendedName>
</protein>
<keyword evidence="2" id="KW-0808">Transferase</keyword>
<keyword evidence="3" id="KW-0548">Nucleotidyltransferase</keyword>
<feature type="compositionally biased region" description="Low complexity" evidence="8">
    <location>
        <begin position="66"/>
        <end position="80"/>
    </location>
</feature>
<evidence type="ECO:0000256" key="2">
    <source>
        <dbReference type="ARBA" id="ARBA00022679"/>
    </source>
</evidence>
<dbReference type="PANTHER" id="PTHR37984">
    <property type="entry name" value="PROTEIN CBG26694"/>
    <property type="match status" value="1"/>
</dbReference>
<evidence type="ECO:0000256" key="5">
    <source>
        <dbReference type="ARBA" id="ARBA00022759"/>
    </source>
</evidence>
<keyword evidence="4" id="KW-0540">Nuclease</keyword>
<dbReference type="Pfam" id="PF17921">
    <property type="entry name" value="Integrase_H2C2"/>
    <property type="match status" value="1"/>
</dbReference>
<evidence type="ECO:0000259" key="9">
    <source>
        <dbReference type="PROSITE" id="PS50994"/>
    </source>
</evidence>
<accession>A0A423SKK4</accession>
<dbReference type="InterPro" id="IPR043128">
    <property type="entry name" value="Rev_trsase/Diguanyl_cyclase"/>
</dbReference>
<dbReference type="Gene3D" id="3.30.420.10">
    <property type="entry name" value="Ribonuclease H-like superfamily/Ribonuclease H"/>
    <property type="match status" value="1"/>
</dbReference>
<dbReference type="PROSITE" id="PS50994">
    <property type="entry name" value="INTEGRASE"/>
    <property type="match status" value="1"/>
</dbReference>
<feature type="compositionally biased region" description="Polar residues" evidence="8">
    <location>
        <begin position="121"/>
        <end position="130"/>
    </location>
</feature>
<feature type="region of interest" description="Disordered" evidence="8">
    <location>
        <begin position="597"/>
        <end position="623"/>
    </location>
</feature>
<proteinExistence type="predicted"/>
<dbReference type="SUPFAM" id="SSF53098">
    <property type="entry name" value="Ribonuclease H-like"/>
    <property type="match status" value="1"/>
</dbReference>
<dbReference type="FunFam" id="1.10.340.70:FF:000001">
    <property type="entry name" value="Retrovirus-related Pol polyprotein from transposon gypsy-like Protein"/>
    <property type="match status" value="1"/>
</dbReference>
<evidence type="ECO:0000256" key="8">
    <source>
        <dbReference type="SAM" id="MobiDB-lite"/>
    </source>
</evidence>